<evidence type="ECO:0000313" key="7">
    <source>
        <dbReference type="EMBL" id="RKP24060.1"/>
    </source>
</evidence>
<name>A0A4P9YYH9_9FUNG</name>
<dbReference type="Proteomes" id="UP000278143">
    <property type="component" value="Unassembled WGS sequence"/>
</dbReference>
<dbReference type="FunFam" id="3.10.20.30:FF:000029">
    <property type="entry name" value="Obg-like ATPase 1"/>
    <property type="match status" value="1"/>
</dbReference>
<keyword evidence="2" id="KW-0479">Metal-binding</keyword>
<keyword evidence="3" id="KW-0547">Nucleotide-binding</keyword>
<dbReference type="SUPFAM" id="SSF81271">
    <property type="entry name" value="TGS-like"/>
    <property type="match status" value="1"/>
</dbReference>
<evidence type="ECO:0000256" key="5">
    <source>
        <dbReference type="ARBA" id="ARBA00022842"/>
    </source>
</evidence>
<evidence type="ECO:0000256" key="2">
    <source>
        <dbReference type="ARBA" id="ARBA00022723"/>
    </source>
</evidence>
<dbReference type="EMBL" id="KZ990473">
    <property type="protein sequence ID" value="RKP24060.1"/>
    <property type="molecule type" value="Genomic_DNA"/>
</dbReference>
<feature type="domain" description="TGS" evidence="6">
    <location>
        <begin position="89"/>
        <end position="172"/>
    </location>
</feature>
<keyword evidence="4" id="KW-0067">ATP-binding</keyword>
<protein>
    <recommendedName>
        <fullName evidence="6">TGS domain-containing protein</fullName>
    </recommendedName>
</protein>
<comment type="cofactor">
    <cofactor evidence="1">
        <name>Mg(2+)</name>
        <dbReference type="ChEBI" id="CHEBI:18420"/>
    </cofactor>
</comment>
<dbReference type="CDD" id="cd04867">
    <property type="entry name" value="TGS_YchF_OLA1"/>
    <property type="match status" value="1"/>
</dbReference>
<accession>A0A4P9YYH9</accession>
<dbReference type="PANTHER" id="PTHR23305:SF11">
    <property type="entry name" value="OBG-LIKE ATPASE 1"/>
    <property type="match status" value="1"/>
</dbReference>
<reference evidence="8" key="1">
    <citation type="journal article" date="2018" name="Nat. Microbiol.">
        <title>Leveraging single-cell genomics to expand the fungal tree of life.</title>
        <authorList>
            <person name="Ahrendt S.R."/>
            <person name="Quandt C.A."/>
            <person name="Ciobanu D."/>
            <person name="Clum A."/>
            <person name="Salamov A."/>
            <person name="Andreopoulos B."/>
            <person name="Cheng J.F."/>
            <person name="Woyke T."/>
            <person name="Pelin A."/>
            <person name="Henrissat B."/>
            <person name="Reynolds N.K."/>
            <person name="Benny G.L."/>
            <person name="Smith M.E."/>
            <person name="James T.Y."/>
            <person name="Grigoriev I.V."/>
        </authorList>
    </citation>
    <scope>NUCLEOTIDE SEQUENCE [LARGE SCALE GENOMIC DNA]</scope>
    <source>
        <strain evidence="8">Benny S71-1</strain>
    </source>
</reference>
<dbReference type="PROSITE" id="PS51880">
    <property type="entry name" value="TGS"/>
    <property type="match status" value="1"/>
</dbReference>
<dbReference type="InterPro" id="IPR023192">
    <property type="entry name" value="TGS-like_dom_sf"/>
</dbReference>
<evidence type="ECO:0000256" key="1">
    <source>
        <dbReference type="ARBA" id="ARBA00001946"/>
    </source>
</evidence>
<dbReference type="InterPro" id="IPR012675">
    <property type="entry name" value="Beta-grasp_dom_sf"/>
</dbReference>
<keyword evidence="5" id="KW-0460">Magnesium</keyword>
<dbReference type="GO" id="GO:0005737">
    <property type="term" value="C:cytoplasm"/>
    <property type="evidence" value="ECO:0007669"/>
    <property type="project" value="TreeGrafter"/>
</dbReference>
<dbReference type="Pfam" id="PF06071">
    <property type="entry name" value="YchF-GTPase_C"/>
    <property type="match status" value="1"/>
</dbReference>
<evidence type="ECO:0000313" key="8">
    <source>
        <dbReference type="Proteomes" id="UP000278143"/>
    </source>
</evidence>
<dbReference type="GO" id="GO:0016887">
    <property type="term" value="F:ATP hydrolysis activity"/>
    <property type="evidence" value="ECO:0007669"/>
    <property type="project" value="TreeGrafter"/>
</dbReference>
<dbReference type="GO" id="GO:0005524">
    <property type="term" value="F:ATP binding"/>
    <property type="evidence" value="ECO:0007669"/>
    <property type="project" value="UniProtKB-KW"/>
</dbReference>
<dbReference type="Gene3D" id="3.10.20.30">
    <property type="match status" value="1"/>
</dbReference>
<keyword evidence="8" id="KW-1185">Reference proteome</keyword>
<dbReference type="OrthoDB" id="424823at2759"/>
<dbReference type="Gene3D" id="1.10.150.300">
    <property type="entry name" value="TGS-like domain"/>
    <property type="match status" value="1"/>
</dbReference>
<evidence type="ECO:0000259" key="6">
    <source>
        <dbReference type="PROSITE" id="PS51880"/>
    </source>
</evidence>
<dbReference type="InterPro" id="IPR013029">
    <property type="entry name" value="YchF_C"/>
</dbReference>
<gene>
    <name evidence="7" type="ORF">SYNPS1DRAFT_23846</name>
</gene>
<organism evidence="7 8">
    <name type="scientific">Syncephalis pseudoplumigaleata</name>
    <dbReference type="NCBI Taxonomy" id="1712513"/>
    <lineage>
        <taxon>Eukaryota</taxon>
        <taxon>Fungi</taxon>
        <taxon>Fungi incertae sedis</taxon>
        <taxon>Zoopagomycota</taxon>
        <taxon>Zoopagomycotina</taxon>
        <taxon>Zoopagomycetes</taxon>
        <taxon>Zoopagales</taxon>
        <taxon>Piptocephalidaceae</taxon>
        <taxon>Syncephalis</taxon>
    </lineage>
</organism>
<dbReference type="AlphaFoldDB" id="A0A4P9YYH9"/>
<feature type="non-terminal residue" evidence="7">
    <location>
        <position position="1"/>
    </location>
</feature>
<dbReference type="InterPro" id="IPR004095">
    <property type="entry name" value="TGS"/>
</dbReference>
<evidence type="ECO:0000256" key="4">
    <source>
        <dbReference type="ARBA" id="ARBA00022840"/>
    </source>
</evidence>
<sequence length="180" mass="20447">VLEHVQKDNKDVRKGDWSNKEIEVINSLHLITAKPVIYLINLSEKDYIRKKNKWLPNIKAAEDRKAREAELGTASILPKVIVSGYQSLQLIYFFTGGPDEVRAWTVRRNTKAPQAAGVIHTDFERGFIMAEVMKYADLKELGSEGAVKSSGKYMQKGRDYVVDDGDIIFFKFNVTAPKKK</sequence>
<dbReference type="SUPFAM" id="SSF52540">
    <property type="entry name" value="P-loop containing nucleoside triphosphate hydrolases"/>
    <property type="match status" value="1"/>
</dbReference>
<dbReference type="InterPro" id="IPR012676">
    <property type="entry name" value="TGS-like"/>
</dbReference>
<dbReference type="InterPro" id="IPR027417">
    <property type="entry name" value="P-loop_NTPase"/>
</dbReference>
<proteinExistence type="predicted"/>
<dbReference type="PANTHER" id="PTHR23305">
    <property type="entry name" value="OBG GTPASE FAMILY"/>
    <property type="match status" value="1"/>
</dbReference>
<evidence type="ECO:0000256" key="3">
    <source>
        <dbReference type="ARBA" id="ARBA00022741"/>
    </source>
</evidence>
<dbReference type="GO" id="GO:0046872">
    <property type="term" value="F:metal ion binding"/>
    <property type="evidence" value="ECO:0007669"/>
    <property type="project" value="UniProtKB-KW"/>
</dbReference>